<evidence type="ECO:0000256" key="3">
    <source>
        <dbReference type="ARBA" id="ARBA00012629"/>
    </source>
</evidence>
<evidence type="ECO:0000313" key="15">
    <source>
        <dbReference type="Proteomes" id="UP000515204"/>
    </source>
</evidence>
<evidence type="ECO:0000256" key="13">
    <source>
        <dbReference type="SAM" id="Phobius"/>
    </source>
</evidence>
<proteinExistence type="inferred from homology"/>
<dbReference type="Pfam" id="PF01189">
    <property type="entry name" value="Methyltr_RsmB-F"/>
    <property type="match status" value="1"/>
</dbReference>
<feature type="active site" description="Nucleophile" evidence="11">
    <location>
        <position position="326"/>
    </location>
</feature>
<evidence type="ECO:0000256" key="12">
    <source>
        <dbReference type="SAM" id="MobiDB-lite"/>
    </source>
</evidence>
<dbReference type="GO" id="GO:0000049">
    <property type="term" value="F:tRNA binding"/>
    <property type="evidence" value="ECO:0007669"/>
    <property type="project" value="UniProtKB-KW"/>
</dbReference>
<dbReference type="GO" id="GO:0005737">
    <property type="term" value="C:cytoplasm"/>
    <property type="evidence" value="ECO:0007669"/>
    <property type="project" value="TreeGrafter"/>
</dbReference>
<evidence type="ECO:0000256" key="8">
    <source>
        <dbReference type="ARBA" id="ARBA00022694"/>
    </source>
</evidence>
<dbReference type="EC" id="2.1.1.203" evidence="3"/>
<dbReference type="InterPro" id="IPR018314">
    <property type="entry name" value="RsmB/NOL1/NOP2-like_CS"/>
</dbReference>
<dbReference type="InterPro" id="IPR001678">
    <property type="entry name" value="MeTrfase_RsmB-F_NOP2_dom"/>
</dbReference>
<dbReference type="CTD" id="54888"/>
<comment type="similarity">
    <text evidence="2 11">Belongs to the class I-like SAM-binding methyltransferase superfamily. RsmB/NOP family.</text>
</comment>
<evidence type="ECO:0000259" key="14">
    <source>
        <dbReference type="PROSITE" id="PS51686"/>
    </source>
</evidence>
<dbReference type="GO" id="GO:0030488">
    <property type="term" value="P:tRNA methylation"/>
    <property type="evidence" value="ECO:0007669"/>
    <property type="project" value="TreeGrafter"/>
</dbReference>
<dbReference type="GO" id="GO:0005634">
    <property type="term" value="C:nucleus"/>
    <property type="evidence" value="ECO:0007669"/>
    <property type="project" value="UniProtKB-SubCell"/>
</dbReference>
<dbReference type="KEGG" id="dqu:106746386"/>
<keyword evidence="4" id="KW-0820">tRNA-binding</keyword>
<evidence type="ECO:0000256" key="1">
    <source>
        <dbReference type="ARBA" id="ARBA00004123"/>
    </source>
</evidence>
<organism evidence="15 16">
    <name type="scientific">Dinoponera quadriceps</name>
    <name type="common">South American ant</name>
    <dbReference type="NCBI Taxonomy" id="609295"/>
    <lineage>
        <taxon>Eukaryota</taxon>
        <taxon>Metazoa</taxon>
        <taxon>Ecdysozoa</taxon>
        <taxon>Arthropoda</taxon>
        <taxon>Hexapoda</taxon>
        <taxon>Insecta</taxon>
        <taxon>Pterygota</taxon>
        <taxon>Neoptera</taxon>
        <taxon>Endopterygota</taxon>
        <taxon>Hymenoptera</taxon>
        <taxon>Apocrita</taxon>
        <taxon>Aculeata</taxon>
        <taxon>Formicoidea</taxon>
        <taxon>Formicidae</taxon>
        <taxon>Ponerinae</taxon>
        <taxon>Ponerini</taxon>
        <taxon>Dinoponera</taxon>
    </lineage>
</organism>
<feature type="transmembrane region" description="Helical" evidence="13">
    <location>
        <begin position="699"/>
        <end position="718"/>
    </location>
</feature>
<dbReference type="PRINTS" id="PR02008">
    <property type="entry name" value="RCMTFAMILY"/>
</dbReference>
<keyword evidence="5 11" id="KW-0489">Methyltransferase</keyword>
<evidence type="ECO:0000256" key="10">
    <source>
        <dbReference type="ARBA" id="ARBA00023242"/>
    </source>
</evidence>
<dbReference type="InterPro" id="IPR057286">
    <property type="entry name" value="PUA_NSUN2"/>
</dbReference>
<keyword evidence="13" id="KW-1133">Transmembrane helix</keyword>
<dbReference type="InterPro" id="IPR023270">
    <property type="entry name" value="RCMT_NCL1"/>
</dbReference>
<dbReference type="GO" id="GO:0016428">
    <property type="term" value="F:tRNA (cytidine-5-)-methyltransferase activity"/>
    <property type="evidence" value="ECO:0007669"/>
    <property type="project" value="InterPro"/>
</dbReference>
<dbReference type="InterPro" id="IPR049560">
    <property type="entry name" value="MeTrfase_RsmB-F_NOP2_cat"/>
</dbReference>
<keyword evidence="9 11" id="KW-0694">RNA-binding</keyword>
<sequence>MGKGRKNKPQKNFAEKRREKQKKKDELDKAPQRSYPDIIRENKDFENYYKTQGIIPEDKWDAFIDTMRTNLPVAFRITGSKVEATALLEIIKSDFFKEILNANLESDNENSSSEVKTILHSLPFYPEELAWQLQLTRKDIRRSEAYFRLHNFLITETNSGNISRQEVVSMVPPLVLDVKPSHKVLDMCAAPGSKTAQLIEMIHADEGDVLPEGFVIANDLDNNRCYKLVHQAKRLNSPNILITNHDSSIMPNFTITKPDGTKGVLKFDRILADVPCSGDGTMRKNPDIWCKWSPANGSNLHGIQYRIAKRGLEMLTVGGRMVYSTCSLNPIENEAVLHRILLETGDSVQLVDCRDLVPGLVCDPGVTHWKPASKNLQYYNAWEEVPEQWQTQIRPKMFPPPADEASKFHLERCMRILPHHQDTGGFFVAVLEKVKPLPWEGEACTLSQNVQNVAGSENKDELSLEEEAVRDMKLLERGKRPLDEEMKLQRKRRRIVGYREDPFVFFKDESEDAWKSIKDFYGISNNLDPQRLLVRSHEGKKKNIYFTSPAIRDLVICNENKVKLINTGVKTFVRCDNKNMKFRLAQEGVQSIAHYISDERKLHISKGDLIMLLQNNDPHAPPEIVKLSSDTQERLRDFATGSCILLYKEEKTDNLNPLDLKIVGWRGTMSLKAYVPMCDAVHYLRLLGGDCSKFGTSNVIWYIVYIAMWKNTIIYVSILQRKINSKKVARPCRTRMSTTVRMKLKMQSVRKRRWRTAIARRRRSMTQRRRRRSRRVSDSVRCNYDF</sequence>
<feature type="binding site" evidence="11">
    <location>
        <position position="273"/>
    </location>
    <ligand>
        <name>S-adenosyl-L-methionine</name>
        <dbReference type="ChEBI" id="CHEBI:59789"/>
    </ligand>
</feature>
<feature type="binding site" evidence="11">
    <location>
        <position position="246"/>
    </location>
    <ligand>
        <name>S-adenosyl-L-methionine</name>
        <dbReference type="ChEBI" id="CHEBI:59789"/>
    </ligand>
</feature>
<feature type="compositionally biased region" description="Basic and acidic residues" evidence="12">
    <location>
        <begin position="13"/>
        <end position="31"/>
    </location>
</feature>
<evidence type="ECO:0000256" key="7">
    <source>
        <dbReference type="ARBA" id="ARBA00022691"/>
    </source>
</evidence>
<evidence type="ECO:0000313" key="16">
    <source>
        <dbReference type="RefSeq" id="XP_014478443.1"/>
    </source>
</evidence>
<dbReference type="InterPro" id="IPR057285">
    <property type="entry name" value="Pre-PUA_NSUN2"/>
</dbReference>
<feature type="region of interest" description="Disordered" evidence="12">
    <location>
        <begin position="761"/>
        <end position="786"/>
    </location>
</feature>
<keyword evidence="8" id="KW-0819">tRNA processing</keyword>
<keyword evidence="7 11" id="KW-0949">S-adenosyl-L-methionine</keyword>
<evidence type="ECO:0000256" key="9">
    <source>
        <dbReference type="ARBA" id="ARBA00022884"/>
    </source>
</evidence>
<keyword evidence="10" id="KW-0539">Nucleus</keyword>
<dbReference type="Gene3D" id="3.40.50.150">
    <property type="entry name" value="Vaccinia Virus protein VP39"/>
    <property type="match status" value="1"/>
</dbReference>
<evidence type="ECO:0000256" key="5">
    <source>
        <dbReference type="ARBA" id="ARBA00022603"/>
    </source>
</evidence>
<dbReference type="InterPro" id="IPR023267">
    <property type="entry name" value="RCMT"/>
</dbReference>
<protein>
    <recommendedName>
        <fullName evidence="3">tRNA (cytosine(34)-C(5))-methyltransferase</fullName>
        <ecNumber evidence="3">2.1.1.203</ecNumber>
    </recommendedName>
</protein>
<evidence type="ECO:0000256" key="2">
    <source>
        <dbReference type="ARBA" id="ARBA00007494"/>
    </source>
</evidence>
<gene>
    <name evidence="16" type="primary">LOC106746386</name>
</gene>
<dbReference type="Proteomes" id="UP000515204">
    <property type="component" value="Unplaced"/>
</dbReference>
<dbReference type="GeneID" id="106746386"/>
<dbReference type="Pfam" id="PF25378">
    <property type="entry name" value="PUA_NSUN2"/>
    <property type="match status" value="1"/>
</dbReference>
<evidence type="ECO:0000256" key="4">
    <source>
        <dbReference type="ARBA" id="ARBA00022555"/>
    </source>
</evidence>
<keyword evidence="6 11" id="KW-0808">Transferase</keyword>
<dbReference type="InterPro" id="IPR029063">
    <property type="entry name" value="SAM-dependent_MTases_sf"/>
</dbReference>
<reference evidence="16" key="1">
    <citation type="submission" date="2025-08" db="UniProtKB">
        <authorList>
            <consortium name="RefSeq"/>
        </authorList>
    </citation>
    <scope>IDENTIFICATION</scope>
</reference>
<feature type="region of interest" description="Disordered" evidence="12">
    <location>
        <begin position="1"/>
        <end position="36"/>
    </location>
</feature>
<accession>A0A6P3XKD6</accession>
<dbReference type="Pfam" id="PF25376">
    <property type="entry name" value="Pre-PUA_NSUN2"/>
    <property type="match status" value="1"/>
</dbReference>
<dbReference type="PRINTS" id="PR02011">
    <property type="entry name" value="RCMTNCL1"/>
</dbReference>
<name>A0A6P3XKD6_DINQU</name>
<dbReference type="PROSITE" id="PS51686">
    <property type="entry name" value="SAM_MT_RSMB_NOP"/>
    <property type="match status" value="1"/>
</dbReference>
<dbReference type="SUPFAM" id="SSF53335">
    <property type="entry name" value="S-adenosyl-L-methionine-dependent methyltransferases"/>
    <property type="match status" value="1"/>
</dbReference>
<dbReference type="AlphaFoldDB" id="A0A6P3XKD6"/>
<evidence type="ECO:0000256" key="11">
    <source>
        <dbReference type="PROSITE-ProRule" id="PRU01023"/>
    </source>
</evidence>
<feature type="compositionally biased region" description="Basic residues" evidence="12">
    <location>
        <begin position="761"/>
        <end position="774"/>
    </location>
</feature>
<dbReference type="PANTHER" id="PTHR22808:SF1">
    <property type="entry name" value="RNA CYTOSINE-C(5)-METHYLTRANSFERASE NSUN2-RELATED"/>
    <property type="match status" value="1"/>
</dbReference>
<keyword evidence="15" id="KW-1185">Reference proteome</keyword>
<keyword evidence="13" id="KW-0812">Transmembrane</keyword>
<feature type="domain" description="SAM-dependent MTase RsmB/NOP-type" evidence="14">
    <location>
        <begin position="63"/>
        <end position="434"/>
    </location>
</feature>
<dbReference type="PROSITE" id="PS01153">
    <property type="entry name" value="NOL1_NOP2_SUN"/>
    <property type="match status" value="1"/>
</dbReference>
<dbReference type="RefSeq" id="XP_014478443.1">
    <property type="nucleotide sequence ID" value="XM_014622957.1"/>
</dbReference>
<comment type="subcellular location">
    <subcellularLocation>
        <location evidence="1">Nucleus</location>
    </subcellularLocation>
</comment>
<dbReference type="OrthoDB" id="6093671at2759"/>
<dbReference type="PANTHER" id="PTHR22808">
    <property type="entry name" value="NCL1 YEAST -RELATED NOL1/NOP2/FMU SUN DOMAIN-CONTAINING"/>
    <property type="match status" value="1"/>
</dbReference>
<keyword evidence="13" id="KW-0472">Membrane</keyword>
<feature type="binding site" evidence="11">
    <location>
        <position position="219"/>
    </location>
    <ligand>
        <name>S-adenosyl-L-methionine</name>
        <dbReference type="ChEBI" id="CHEBI:59789"/>
    </ligand>
</feature>
<evidence type="ECO:0000256" key="6">
    <source>
        <dbReference type="ARBA" id="ARBA00022679"/>
    </source>
</evidence>
<feature type="binding site" evidence="11">
    <location>
        <begin position="188"/>
        <end position="194"/>
    </location>
    <ligand>
        <name>S-adenosyl-L-methionine</name>
        <dbReference type="ChEBI" id="CHEBI:59789"/>
    </ligand>
</feature>